<proteinExistence type="predicted"/>
<dbReference type="Proteomes" id="UP000750711">
    <property type="component" value="Unassembled WGS sequence"/>
</dbReference>
<dbReference type="GO" id="GO:0020037">
    <property type="term" value="F:heme binding"/>
    <property type="evidence" value="ECO:0007669"/>
    <property type="project" value="InterPro"/>
</dbReference>
<gene>
    <name evidence="2" type="ORF">GP486_007545</name>
</gene>
<dbReference type="Gene3D" id="1.10.630.10">
    <property type="entry name" value="Cytochrome P450"/>
    <property type="match status" value="1"/>
</dbReference>
<name>A0A9P8IHD9_9PEZI</name>
<keyword evidence="1" id="KW-0472">Membrane</keyword>
<comment type="caution">
    <text evidence="2">The sequence shown here is derived from an EMBL/GenBank/DDBJ whole genome shotgun (WGS) entry which is preliminary data.</text>
</comment>
<dbReference type="SUPFAM" id="SSF48264">
    <property type="entry name" value="Cytochrome P450"/>
    <property type="match status" value="1"/>
</dbReference>
<evidence type="ECO:0000256" key="1">
    <source>
        <dbReference type="SAM" id="Phobius"/>
    </source>
</evidence>
<dbReference type="GO" id="GO:0016705">
    <property type="term" value="F:oxidoreductase activity, acting on paired donors, with incorporation or reduction of molecular oxygen"/>
    <property type="evidence" value="ECO:0007669"/>
    <property type="project" value="InterPro"/>
</dbReference>
<keyword evidence="3" id="KW-1185">Reference proteome</keyword>
<dbReference type="EMBL" id="JAGHQM010002191">
    <property type="protein sequence ID" value="KAH0551109.1"/>
    <property type="molecule type" value="Genomic_DNA"/>
</dbReference>
<accession>A0A9P8IHD9</accession>
<sequence>MPTTAWPGYSAFVGSYVSTNATPSNTATTVLVTVALVALATRLLSSYSKSQRGKDGTWSVGMVPYWFPILGHIPAFAISQDGFLRKLRDSSAHGIFAVNFGGSTHNLAHSPSIVKGIFAQRSAADTEEIALFILNRFFGMPRSFNNKVRGILEDLTQCLSKFLMREPGLGKMLTGAVAAMDEHIPNFITFTSRPIDQNLWERASDVDVLRGLKDNGEVDLAAEANLFPLLRNFIGTLATPLLMGQDFMDNYPEVLQDIWDLDYGLMYLIAGIPRWFPIPTVQRALRARNRLNRKVTEFHRAMDLAEDGGDPGSGWRDFSDVSDAMKARYRLWRDNKIPPHLRFDVPIVWA</sequence>
<keyword evidence="1" id="KW-0812">Transmembrane</keyword>
<dbReference type="PANTHER" id="PTHR24306">
    <property type="match status" value="1"/>
</dbReference>
<dbReference type="GO" id="GO:0004497">
    <property type="term" value="F:monooxygenase activity"/>
    <property type="evidence" value="ECO:0007669"/>
    <property type="project" value="InterPro"/>
</dbReference>
<feature type="transmembrane region" description="Helical" evidence="1">
    <location>
        <begin position="26"/>
        <end position="44"/>
    </location>
</feature>
<dbReference type="GO" id="GO:0005506">
    <property type="term" value="F:iron ion binding"/>
    <property type="evidence" value="ECO:0007669"/>
    <property type="project" value="InterPro"/>
</dbReference>
<dbReference type="PANTHER" id="PTHR24306:SF7">
    <property type="entry name" value="AHBB"/>
    <property type="match status" value="1"/>
</dbReference>
<reference evidence="2" key="1">
    <citation type="submission" date="2021-03" db="EMBL/GenBank/DDBJ databases">
        <title>Comparative genomics and phylogenomic investigation of the class Geoglossomycetes provide insights into ecological specialization and systematics.</title>
        <authorList>
            <person name="Melie T."/>
            <person name="Pirro S."/>
            <person name="Miller A.N."/>
            <person name="Quandt A."/>
        </authorList>
    </citation>
    <scope>NUCLEOTIDE SEQUENCE</scope>
    <source>
        <strain evidence="2">CAQ_001_2017</strain>
    </source>
</reference>
<keyword evidence="1" id="KW-1133">Transmembrane helix</keyword>
<dbReference type="AlphaFoldDB" id="A0A9P8IHD9"/>
<dbReference type="InterPro" id="IPR036396">
    <property type="entry name" value="Cyt_P450_sf"/>
</dbReference>
<evidence type="ECO:0000313" key="3">
    <source>
        <dbReference type="Proteomes" id="UP000750711"/>
    </source>
</evidence>
<organism evidence="2 3">
    <name type="scientific">Trichoglossum hirsutum</name>
    <dbReference type="NCBI Taxonomy" id="265104"/>
    <lineage>
        <taxon>Eukaryota</taxon>
        <taxon>Fungi</taxon>
        <taxon>Dikarya</taxon>
        <taxon>Ascomycota</taxon>
        <taxon>Pezizomycotina</taxon>
        <taxon>Geoglossomycetes</taxon>
        <taxon>Geoglossales</taxon>
        <taxon>Geoglossaceae</taxon>
        <taxon>Trichoglossum</taxon>
    </lineage>
</organism>
<protein>
    <recommendedName>
        <fullName evidence="4">Cytochrome P450</fullName>
    </recommendedName>
</protein>
<evidence type="ECO:0008006" key="4">
    <source>
        <dbReference type="Google" id="ProtNLM"/>
    </source>
</evidence>
<evidence type="ECO:0000313" key="2">
    <source>
        <dbReference type="EMBL" id="KAH0551109.1"/>
    </source>
</evidence>